<dbReference type="GO" id="GO:0005524">
    <property type="term" value="F:ATP binding"/>
    <property type="evidence" value="ECO:0007669"/>
    <property type="project" value="UniProtKB-UniRule"/>
</dbReference>
<keyword evidence="7" id="KW-1185">Reference proteome</keyword>
<dbReference type="eggNOG" id="KOG0032">
    <property type="taxonomic scope" value="Eukaryota"/>
</dbReference>
<dbReference type="KEGG" id="ptm:GSPATT00030559001"/>
<accession>A0BN05</accession>
<keyword evidence="4" id="KW-0418">Kinase</keyword>
<keyword evidence="4" id="KW-0723">Serine/threonine-protein kinase</keyword>
<dbReference type="FunFam" id="1.10.510.10:FF:000945">
    <property type="entry name" value="Uncharacterized protein"/>
    <property type="match status" value="1"/>
</dbReference>
<dbReference type="InterPro" id="IPR017441">
    <property type="entry name" value="Protein_kinase_ATP_BS"/>
</dbReference>
<dbReference type="GeneID" id="5013104"/>
<dbReference type="SMART" id="SM00220">
    <property type="entry name" value="S_TKc"/>
    <property type="match status" value="1"/>
</dbReference>
<evidence type="ECO:0000313" key="7">
    <source>
        <dbReference type="Proteomes" id="UP000000600"/>
    </source>
</evidence>
<evidence type="ECO:0000256" key="3">
    <source>
        <dbReference type="PROSITE-ProRule" id="PRU10141"/>
    </source>
</evidence>
<evidence type="ECO:0000313" key="6">
    <source>
        <dbReference type="EMBL" id="CAK59922.1"/>
    </source>
</evidence>
<sequence length="437" mass="50938">MFPCLEKVYQMVLQTQLQFLDNDEILQIKLQDSYRLILKKDFLHIYNKEEPFISLLICFPNLVQWYVVKDLLIGFSINGYEFTSHQGNLLKKLKSLLAGRMLFSKVQDFFYPQKILGSGSSSKVMGVTEKESGQEYAAKCVKKEDMSFQEIEINNQLQHPTFVKVKEVYQGETSFYIVMDLLKGKTLQLYLGYHKPFQLEQTKQIMHALLEGIEFMHSKNIMHRDIKPENIILEVKGGQVRLKIVDLGLATYSTLIEKFKNPKCGTIGFVAPEIINLQNPNGTYDKACDIFSCGVIFYRLLTGRDVFPGSQFSYVFELNKKCNIDFTYLTLQQLPYAFVLLRNLVQRMLSRDPKLRPTAIQCLNHEFFKNIQKYSVIQKKQGFLQSKQHTVEFSKDQEIQEYQGSFVTTERMQYSSQPRQKQKSIKKLNTSQFDHII</sequence>
<evidence type="ECO:0000256" key="1">
    <source>
        <dbReference type="ARBA" id="ARBA00022741"/>
    </source>
</evidence>
<dbReference type="GO" id="GO:0044773">
    <property type="term" value="P:mitotic DNA damage checkpoint signaling"/>
    <property type="evidence" value="ECO:0000318"/>
    <property type="project" value="GO_Central"/>
</dbReference>
<evidence type="ECO:0000256" key="2">
    <source>
        <dbReference type="ARBA" id="ARBA00022840"/>
    </source>
</evidence>
<reference evidence="6 7" key="1">
    <citation type="journal article" date="2006" name="Nature">
        <title>Global trends of whole-genome duplications revealed by the ciliate Paramecium tetraurelia.</title>
        <authorList>
            <consortium name="Genoscope"/>
            <person name="Aury J.-M."/>
            <person name="Jaillon O."/>
            <person name="Duret L."/>
            <person name="Noel B."/>
            <person name="Jubin C."/>
            <person name="Porcel B.M."/>
            <person name="Segurens B."/>
            <person name="Daubin V."/>
            <person name="Anthouard V."/>
            <person name="Aiach N."/>
            <person name="Arnaiz O."/>
            <person name="Billaut A."/>
            <person name="Beisson J."/>
            <person name="Blanc I."/>
            <person name="Bouhouche K."/>
            <person name="Camara F."/>
            <person name="Duharcourt S."/>
            <person name="Guigo R."/>
            <person name="Gogendeau D."/>
            <person name="Katinka M."/>
            <person name="Keller A.-M."/>
            <person name="Kissmehl R."/>
            <person name="Klotz C."/>
            <person name="Koll F."/>
            <person name="Le Moue A."/>
            <person name="Lepere C."/>
            <person name="Malinsky S."/>
            <person name="Nowacki M."/>
            <person name="Nowak J.K."/>
            <person name="Plattner H."/>
            <person name="Poulain J."/>
            <person name="Ruiz F."/>
            <person name="Serrano V."/>
            <person name="Zagulski M."/>
            <person name="Dessen P."/>
            <person name="Betermier M."/>
            <person name="Weissenbach J."/>
            <person name="Scarpelli C."/>
            <person name="Schachter V."/>
            <person name="Sperling L."/>
            <person name="Meyer E."/>
            <person name="Cohen J."/>
            <person name="Wincker P."/>
        </authorList>
    </citation>
    <scope>NUCLEOTIDE SEQUENCE [LARGE SCALE GENOMIC DNA]</scope>
    <source>
        <strain evidence="6 7">Stock d4-2</strain>
    </source>
</reference>
<protein>
    <recommendedName>
        <fullName evidence="5">Protein kinase domain-containing protein</fullName>
    </recommendedName>
</protein>
<dbReference type="OrthoDB" id="6097776at2759"/>
<dbReference type="Gene3D" id="3.30.200.20">
    <property type="entry name" value="Phosphorylase Kinase, domain 1"/>
    <property type="match status" value="1"/>
</dbReference>
<dbReference type="AlphaFoldDB" id="A0BN05"/>
<evidence type="ECO:0000256" key="4">
    <source>
        <dbReference type="RuleBase" id="RU000304"/>
    </source>
</evidence>
<dbReference type="PROSITE" id="PS00108">
    <property type="entry name" value="PROTEIN_KINASE_ST"/>
    <property type="match status" value="1"/>
</dbReference>
<keyword evidence="1 3" id="KW-0547">Nucleotide-binding</keyword>
<dbReference type="InterPro" id="IPR011009">
    <property type="entry name" value="Kinase-like_dom_sf"/>
</dbReference>
<feature type="binding site" evidence="3">
    <location>
        <position position="143"/>
    </location>
    <ligand>
        <name>ATP</name>
        <dbReference type="ChEBI" id="CHEBI:30616"/>
    </ligand>
</feature>
<dbReference type="PANTHER" id="PTHR44167">
    <property type="entry name" value="OVARIAN-SPECIFIC SERINE/THREONINE-PROTEIN KINASE LOK-RELATED"/>
    <property type="match status" value="1"/>
</dbReference>
<dbReference type="PROSITE" id="PS00107">
    <property type="entry name" value="PROTEIN_KINASE_ATP"/>
    <property type="match status" value="1"/>
</dbReference>
<gene>
    <name evidence="6" type="ORF">GSPATT00030559001</name>
</gene>
<dbReference type="RefSeq" id="XP_001427320.1">
    <property type="nucleotide sequence ID" value="XM_001427283.1"/>
</dbReference>
<name>A0BN05_PARTE</name>
<dbReference type="GO" id="GO:0005737">
    <property type="term" value="C:cytoplasm"/>
    <property type="evidence" value="ECO:0000318"/>
    <property type="project" value="GO_Central"/>
</dbReference>
<comment type="similarity">
    <text evidence="4">Belongs to the protein kinase superfamily.</text>
</comment>
<dbReference type="InterPro" id="IPR008271">
    <property type="entry name" value="Ser/Thr_kinase_AS"/>
</dbReference>
<feature type="domain" description="Protein kinase" evidence="5">
    <location>
        <begin position="110"/>
        <end position="368"/>
    </location>
</feature>
<dbReference type="Proteomes" id="UP000000600">
    <property type="component" value="Unassembled WGS sequence"/>
</dbReference>
<dbReference type="EMBL" id="CT868005">
    <property type="protein sequence ID" value="CAK59922.1"/>
    <property type="molecule type" value="Genomic_DNA"/>
</dbReference>
<dbReference type="Pfam" id="PF00069">
    <property type="entry name" value="Pkinase"/>
    <property type="match status" value="1"/>
</dbReference>
<dbReference type="Gene3D" id="1.10.510.10">
    <property type="entry name" value="Transferase(Phosphotransferase) domain 1"/>
    <property type="match status" value="1"/>
</dbReference>
<dbReference type="PANTHER" id="PTHR44167:SF18">
    <property type="entry name" value="PROTEIN KINASE DOMAIN-CONTAINING PROTEIN"/>
    <property type="match status" value="1"/>
</dbReference>
<dbReference type="InParanoid" id="A0BN05"/>
<dbReference type="PROSITE" id="PS50011">
    <property type="entry name" value="PROTEIN_KINASE_DOM"/>
    <property type="match status" value="1"/>
</dbReference>
<dbReference type="GO" id="GO:0005634">
    <property type="term" value="C:nucleus"/>
    <property type="evidence" value="ECO:0000318"/>
    <property type="project" value="GO_Central"/>
</dbReference>
<proteinExistence type="inferred from homology"/>
<dbReference type="OMA" id="TKQIMHA"/>
<organism evidence="6 7">
    <name type="scientific">Paramecium tetraurelia</name>
    <dbReference type="NCBI Taxonomy" id="5888"/>
    <lineage>
        <taxon>Eukaryota</taxon>
        <taxon>Sar</taxon>
        <taxon>Alveolata</taxon>
        <taxon>Ciliophora</taxon>
        <taxon>Intramacronucleata</taxon>
        <taxon>Oligohymenophorea</taxon>
        <taxon>Peniculida</taxon>
        <taxon>Parameciidae</taxon>
        <taxon>Paramecium</taxon>
    </lineage>
</organism>
<keyword evidence="4" id="KW-0808">Transferase</keyword>
<dbReference type="SUPFAM" id="SSF56112">
    <property type="entry name" value="Protein kinase-like (PK-like)"/>
    <property type="match status" value="1"/>
</dbReference>
<dbReference type="GO" id="GO:0004674">
    <property type="term" value="F:protein serine/threonine kinase activity"/>
    <property type="evidence" value="ECO:0000318"/>
    <property type="project" value="GO_Central"/>
</dbReference>
<evidence type="ECO:0000259" key="5">
    <source>
        <dbReference type="PROSITE" id="PS50011"/>
    </source>
</evidence>
<dbReference type="InterPro" id="IPR000719">
    <property type="entry name" value="Prot_kinase_dom"/>
</dbReference>
<dbReference type="HOGENOM" id="CLU_000288_177_2_1"/>
<keyword evidence="2 3" id="KW-0067">ATP-binding</keyword>